<sequence length="139" mass="14528">MPITPAARDTLPIPSLLDHGTDGGEQLSQLLGVRALGDAAEPLNRASDTLVFLADALGHLLPLVDQYREAVSVLRNTGETLLSGAIAAAEERIGLDFMMRELPECVIEAGADVRYASDVIGAATRHLEAGAADGLMNPA</sequence>
<dbReference type="RefSeq" id="WP_132706423.1">
    <property type="nucleotide sequence ID" value="NZ_JACIGF010000001.1"/>
</dbReference>
<evidence type="ECO:0000313" key="2">
    <source>
        <dbReference type="Proteomes" id="UP000295399"/>
    </source>
</evidence>
<name>A0A4R2PT47_RHOSA</name>
<comment type="caution">
    <text evidence="1">The sequence shown here is derived from an EMBL/GenBank/DDBJ whole genome shotgun (WGS) entry which is preliminary data.</text>
</comment>
<reference evidence="1 2" key="1">
    <citation type="submission" date="2019-03" db="EMBL/GenBank/DDBJ databases">
        <title>Genomic Encyclopedia of Type Strains, Phase IV (KMG-IV): sequencing the most valuable type-strain genomes for metagenomic binning, comparative biology and taxonomic classification.</title>
        <authorList>
            <person name="Goeker M."/>
        </authorList>
    </citation>
    <scope>NUCLEOTIDE SEQUENCE [LARGE SCALE GENOMIC DNA]</scope>
    <source>
        <strain evidence="1 2">DSM 2132</strain>
    </source>
</reference>
<keyword evidence="2" id="KW-1185">Reference proteome</keyword>
<evidence type="ECO:0000313" key="1">
    <source>
        <dbReference type="EMBL" id="TCP38168.1"/>
    </source>
</evidence>
<dbReference type="EMBL" id="SLXO01000001">
    <property type="protein sequence ID" value="TCP38168.1"/>
    <property type="molecule type" value="Genomic_DNA"/>
</dbReference>
<organism evidence="1 2">
    <name type="scientific">Rhodothalassium salexigens DSM 2132</name>
    <dbReference type="NCBI Taxonomy" id="1188247"/>
    <lineage>
        <taxon>Bacteria</taxon>
        <taxon>Pseudomonadati</taxon>
        <taxon>Pseudomonadota</taxon>
        <taxon>Alphaproteobacteria</taxon>
        <taxon>Rhodothalassiales</taxon>
        <taxon>Rhodothalassiaceae</taxon>
        <taxon>Rhodothalassium</taxon>
    </lineage>
</organism>
<protein>
    <submittedName>
        <fullName evidence="1">Uncharacterized protein</fullName>
    </submittedName>
</protein>
<dbReference type="InParanoid" id="A0A4R2PT47"/>
<proteinExistence type="predicted"/>
<accession>A0A4R2PT47</accession>
<dbReference type="Proteomes" id="UP000295399">
    <property type="component" value="Unassembled WGS sequence"/>
</dbReference>
<gene>
    <name evidence="1" type="ORF">EV659_10164</name>
</gene>
<dbReference type="AlphaFoldDB" id="A0A4R2PT47"/>